<dbReference type="AlphaFoldDB" id="A0A916YNB7"/>
<organism evidence="6 7">
    <name type="scientific">Croceicoccus pelagius</name>
    <dbReference type="NCBI Taxonomy" id="1703341"/>
    <lineage>
        <taxon>Bacteria</taxon>
        <taxon>Pseudomonadati</taxon>
        <taxon>Pseudomonadota</taxon>
        <taxon>Alphaproteobacteria</taxon>
        <taxon>Sphingomonadales</taxon>
        <taxon>Erythrobacteraceae</taxon>
        <taxon>Croceicoccus</taxon>
    </lineage>
</organism>
<dbReference type="PANTHER" id="PTHR42917:SF2">
    <property type="entry name" value="2,4-DIENOYL-COA REDUCTASE [(2E)-ENOYL-COA-PRODUCING]"/>
    <property type="match status" value="1"/>
</dbReference>
<keyword evidence="2" id="KW-0285">Flavoprotein</keyword>
<reference evidence="6 7" key="1">
    <citation type="journal article" date="2014" name="Int. J. Syst. Evol. Microbiol.">
        <title>Complete genome sequence of Corynebacterium casei LMG S-19264T (=DSM 44701T), isolated from a smear-ripened cheese.</title>
        <authorList>
            <consortium name="US DOE Joint Genome Institute (JGI-PGF)"/>
            <person name="Walter F."/>
            <person name="Albersmeier A."/>
            <person name="Kalinowski J."/>
            <person name="Ruckert C."/>
        </authorList>
    </citation>
    <scope>NUCLEOTIDE SEQUENCE [LARGE SCALE GENOMIC DNA]</scope>
    <source>
        <strain evidence="6 7">CGMCC 1.15358</strain>
    </source>
</reference>
<evidence type="ECO:0000256" key="4">
    <source>
        <dbReference type="ARBA" id="ARBA00023002"/>
    </source>
</evidence>
<feature type="domain" description="FAD/NAD(P)-binding" evidence="5">
    <location>
        <begin position="2"/>
        <end position="240"/>
    </location>
</feature>
<dbReference type="SUPFAM" id="SSF51905">
    <property type="entry name" value="FAD/NAD(P)-binding domain"/>
    <property type="match status" value="1"/>
</dbReference>
<dbReference type="InterPro" id="IPR051793">
    <property type="entry name" value="NADH:flavin_oxidoreductase"/>
</dbReference>
<dbReference type="EMBL" id="BMIO01000011">
    <property type="protein sequence ID" value="GGD52191.1"/>
    <property type="molecule type" value="Genomic_DNA"/>
</dbReference>
<keyword evidence="3" id="KW-0288">FMN</keyword>
<dbReference type="Proteomes" id="UP000598997">
    <property type="component" value="Unassembled WGS sequence"/>
</dbReference>
<dbReference type="GO" id="GO:0016491">
    <property type="term" value="F:oxidoreductase activity"/>
    <property type="evidence" value="ECO:0007669"/>
    <property type="project" value="UniProtKB-KW"/>
</dbReference>
<dbReference type="PRINTS" id="PR00368">
    <property type="entry name" value="FADPNR"/>
</dbReference>
<protein>
    <recommendedName>
        <fullName evidence="5">FAD/NAD(P)-binding domain-containing protein</fullName>
    </recommendedName>
</protein>
<name>A0A916YNB7_9SPHN</name>
<evidence type="ECO:0000256" key="3">
    <source>
        <dbReference type="ARBA" id="ARBA00022643"/>
    </source>
</evidence>
<dbReference type="InterPro" id="IPR036188">
    <property type="entry name" value="FAD/NAD-bd_sf"/>
</dbReference>
<dbReference type="Pfam" id="PF07992">
    <property type="entry name" value="Pyr_redox_2"/>
    <property type="match status" value="1"/>
</dbReference>
<keyword evidence="7" id="KW-1185">Reference proteome</keyword>
<dbReference type="OrthoDB" id="9804454at2"/>
<dbReference type="Gene3D" id="3.40.50.720">
    <property type="entry name" value="NAD(P)-binding Rossmann-like Domain"/>
    <property type="match status" value="1"/>
</dbReference>
<gene>
    <name evidence="6" type="ORF">GCM10010989_27870</name>
</gene>
<dbReference type="InterPro" id="IPR023753">
    <property type="entry name" value="FAD/NAD-binding_dom"/>
</dbReference>
<dbReference type="PANTHER" id="PTHR42917">
    <property type="entry name" value="2,4-DIENOYL-COA REDUCTASE"/>
    <property type="match status" value="1"/>
</dbReference>
<proteinExistence type="predicted"/>
<dbReference type="Gene3D" id="3.50.50.60">
    <property type="entry name" value="FAD/NAD(P)-binding domain"/>
    <property type="match status" value="1"/>
</dbReference>
<sequence>MLVVGGGPAGLEAARVAALRGHKVTLAEASSVLGGTLRAAAKAPTRHGMIDIATWLESEVFRLGVDVQLSTYMDEEDVIESGAESVIVATGSFPRMDGIQHSHPGQPIRNFERKNVISSFDLFMQPPANLGKTAVVIDDVGHYEGIAASEHLINAGLSVTYVTRLRMFAPQAQGPLMVEPFLTRMRGKPFEYLIRHRAVEFTEDEVLISPTHFTDDADLRRLPADTIVFVSANAPNRELFTALSDRNTDVRVVGDANSPRFLQSAIREGHLAGASI</sequence>
<evidence type="ECO:0000313" key="6">
    <source>
        <dbReference type="EMBL" id="GGD52191.1"/>
    </source>
</evidence>
<evidence type="ECO:0000313" key="7">
    <source>
        <dbReference type="Proteomes" id="UP000598997"/>
    </source>
</evidence>
<keyword evidence="4" id="KW-0560">Oxidoreductase</keyword>
<evidence type="ECO:0000259" key="5">
    <source>
        <dbReference type="Pfam" id="PF07992"/>
    </source>
</evidence>
<dbReference type="RefSeq" id="WP_066761426.1">
    <property type="nucleotide sequence ID" value="NZ_BMIO01000011.1"/>
</dbReference>
<evidence type="ECO:0000256" key="1">
    <source>
        <dbReference type="ARBA" id="ARBA00001917"/>
    </source>
</evidence>
<comment type="cofactor">
    <cofactor evidence="1">
        <name>FMN</name>
        <dbReference type="ChEBI" id="CHEBI:58210"/>
    </cofactor>
</comment>
<accession>A0A916YNB7</accession>
<comment type="caution">
    <text evidence="6">The sequence shown here is derived from an EMBL/GenBank/DDBJ whole genome shotgun (WGS) entry which is preliminary data.</text>
</comment>
<evidence type="ECO:0000256" key="2">
    <source>
        <dbReference type="ARBA" id="ARBA00022630"/>
    </source>
</evidence>